<protein>
    <submittedName>
        <fullName evidence="7">2Fe-2S iron-sulfur cluster binding domain-containing protein</fullName>
    </submittedName>
</protein>
<name>A0ABT3T050_9GAMM</name>
<dbReference type="PRINTS" id="PR00410">
    <property type="entry name" value="PHEHYDRXLASE"/>
</dbReference>
<dbReference type="PROSITE" id="PS51384">
    <property type="entry name" value="FAD_FR"/>
    <property type="match status" value="1"/>
</dbReference>
<dbReference type="InterPro" id="IPR039261">
    <property type="entry name" value="FNR_nucleotide-bd"/>
</dbReference>
<dbReference type="Gene3D" id="3.40.50.80">
    <property type="entry name" value="Nucleotide-binding domain of ferredoxin-NADP reductase (FNR) module"/>
    <property type="match status" value="1"/>
</dbReference>
<dbReference type="SUPFAM" id="SSF54292">
    <property type="entry name" value="2Fe-2S ferredoxin-like"/>
    <property type="match status" value="1"/>
</dbReference>
<dbReference type="PROSITE" id="PS51085">
    <property type="entry name" value="2FE2S_FER_2"/>
    <property type="match status" value="1"/>
</dbReference>
<dbReference type="Pfam" id="PF00175">
    <property type="entry name" value="NAD_binding_1"/>
    <property type="match status" value="1"/>
</dbReference>
<dbReference type="SUPFAM" id="SSF63380">
    <property type="entry name" value="Riboflavin synthase domain-like"/>
    <property type="match status" value="1"/>
</dbReference>
<dbReference type="SUPFAM" id="SSF52343">
    <property type="entry name" value="Ferredoxin reductase-like, C-terminal NADP-linked domain"/>
    <property type="match status" value="1"/>
</dbReference>
<keyword evidence="8" id="KW-1185">Reference proteome</keyword>
<comment type="caution">
    <text evidence="7">The sequence shown here is derived from an EMBL/GenBank/DDBJ whole genome shotgun (WGS) entry which is preliminary data.</text>
</comment>
<dbReference type="InterPro" id="IPR012675">
    <property type="entry name" value="Beta-grasp_dom_sf"/>
</dbReference>
<evidence type="ECO:0000256" key="4">
    <source>
        <dbReference type="ARBA" id="ARBA00023004"/>
    </source>
</evidence>
<evidence type="ECO:0000256" key="2">
    <source>
        <dbReference type="ARBA" id="ARBA00022630"/>
    </source>
</evidence>
<dbReference type="Gene3D" id="2.40.30.10">
    <property type="entry name" value="Translation factors"/>
    <property type="match status" value="1"/>
</dbReference>
<dbReference type="InterPro" id="IPR017927">
    <property type="entry name" value="FAD-bd_FR_type"/>
</dbReference>
<dbReference type="EMBL" id="SHNP01000008">
    <property type="protein sequence ID" value="MCX2975499.1"/>
    <property type="molecule type" value="Genomic_DNA"/>
</dbReference>
<sequence length="335" mass="37061">MATVKIDGGDTTYDCGSEDTLLRAALRAGLQISYECNSGGCGCCKVRVLEGEVENLFPEAPALTERDLRKGFVLACQNKCASDGLVLKTRLETWNPKLLKPARFTATLAQKIEIASDLIEFVFSIEHDVDYLAGQFFMLNIPGVGERAYSNSSIATGSREIKFVIKRMPVGRGSNYLFTEAVIGDEFGCDGPYGHSYFRDDVKRDVVLVAGGSGLSPMLSILRYLSVNPSIARGVQFYYGAKALNELNEEYIREAAVGLGDRFSLSCGLSGSEEECGDWRGEKGFIHEVVDRNLQNYNDNEFYLCGPPPMTAAAQKHLMVERKVPFDQVHFDRFF</sequence>
<gene>
    <name evidence="7" type="ORF">EYC87_18110</name>
</gene>
<evidence type="ECO:0000256" key="3">
    <source>
        <dbReference type="ARBA" id="ARBA00022827"/>
    </source>
</evidence>
<evidence type="ECO:0000259" key="5">
    <source>
        <dbReference type="PROSITE" id="PS51085"/>
    </source>
</evidence>
<dbReference type="Pfam" id="PF00970">
    <property type="entry name" value="FAD_binding_6"/>
    <property type="match status" value="1"/>
</dbReference>
<dbReference type="PANTHER" id="PTHR43644">
    <property type="entry name" value="NA(+)-TRANSLOCATING NADH-QUINONE REDUCTASE SUBUNIT"/>
    <property type="match status" value="1"/>
</dbReference>
<evidence type="ECO:0000256" key="1">
    <source>
        <dbReference type="ARBA" id="ARBA00022448"/>
    </source>
</evidence>
<dbReference type="InterPro" id="IPR036010">
    <property type="entry name" value="2Fe-2S_ferredoxin-like_sf"/>
</dbReference>
<keyword evidence="1" id="KW-0813">Transport</keyword>
<dbReference type="CDD" id="cd00207">
    <property type="entry name" value="fer2"/>
    <property type="match status" value="1"/>
</dbReference>
<evidence type="ECO:0000313" key="7">
    <source>
        <dbReference type="EMBL" id="MCX2975499.1"/>
    </source>
</evidence>
<dbReference type="InterPro" id="IPR001041">
    <property type="entry name" value="2Fe-2S_ferredoxin-type"/>
</dbReference>
<keyword evidence="4" id="KW-0408">Iron</keyword>
<proteinExistence type="predicted"/>
<dbReference type="InterPro" id="IPR017938">
    <property type="entry name" value="Riboflavin_synthase-like_b-brl"/>
</dbReference>
<reference evidence="7" key="1">
    <citation type="submission" date="2019-02" db="EMBL/GenBank/DDBJ databases">
        <authorList>
            <person name="Li S.-H."/>
        </authorList>
    </citation>
    <scope>NUCLEOTIDE SEQUENCE</scope>
    <source>
        <strain evidence="7">IMCC8485</strain>
    </source>
</reference>
<feature type="domain" description="2Fe-2S ferredoxin-type" evidence="5">
    <location>
        <begin position="1"/>
        <end position="93"/>
    </location>
</feature>
<dbReference type="Gene3D" id="3.10.20.30">
    <property type="match status" value="1"/>
</dbReference>
<dbReference type="Pfam" id="PF00111">
    <property type="entry name" value="Fer2"/>
    <property type="match status" value="1"/>
</dbReference>
<evidence type="ECO:0000259" key="6">
    <source>
        <dbReference type="PROSITE" id="PS51384"/>
    </source>
</evidence>
<accession>A0ABT3T050</accession>
<evidence type="ECO:0000313" key="8">
    <source>
        <dbReference type="Proteomes" id="UP001143307"/>
    </source>
</evidence>
<dbReference type="Proteomes" id="UP001143307">
    <property type="component" value="Unassembled WGS sequence"/>
</dbReference>
<dbReference type="InterPro" id="IPR008333">
    <property type="entry name" value="Cbr1-like_FAD-bd_dom"/>
</dbReference>
<dbReference type="InterPro" id="IPR001433">
    <property type="entry name" value="OxRdtase_FAD/NAD-bd"/>
</dbReference>
<feature type="domain" description="FAD-binding FR-type" evidence="6">
    <location>
        <begin position="101"/>
        <end position="199"/>
    </location>
</feature>
<keyword evidence="3" id="KW-0274">FAD</keyword>
<organism evidence="7 8">
    <name type="scientific">Candidatus Seongchinamella marina</name>
    <dbReference type="NCBI Taxonomy" id="2518990"/>
    <lineage>
        <taxon>Bacteria</taxon>
        <taxon>Pseudomonadati</taxon>
        <taxon>Pseudomonadota</taxon>
        <taxon>Gammaproteobacteria</taxon>
        <taxon>Cellvibrionales</taxon>
        <taxon>Halieaceae</taxon>
        <taxon>Seongchinamella</taxon>
    </lineage>
</organism>
<dbReference type="RefSeq" id="WP_279254138.1">
    <property type="nucleotide sequence ID" value="NZ_SHNP01000008.1"/>
</dbReference>
<dbReference type="PANTHER" id="PTHR43644:SF1">
    <property type="entry name" value="NAD(P)H-FLAVIN REDUCTASE"/>
    <property type="match status" value="1"/>
</dbReference>
<keyword evidence="2" id="KW-0285">Flavoprotein</keyword>